<keyword evidence="4" id="KW-1185">Reference proteome</keyword>
<feature type="region of interest" description="Disordered" evidence="1">
    <location>
        <begin position="399"/>
        <end position="446"/>
    </location>
</feature>
<feature type="transmembrane region" description="Helical" evidence="2">
    <location>
        <begin position="210"/>
        <end position="228"/>
    </location>
</feature>
<feature type="compositionally biased region" description="Low complexity" evidence="1">
    <location>
        <begin position="475"/>
        <end position="484"/>
    </location>
</feature>
<reference evidence="3 4" key="1">
    <citation type="journal article" date="2015" name="Genome Biol. Evol.">
        <title>Comparative Genomics of a Bacterivorous Green Alga Reveals Evolutionary Causalities and Consequences of Phago-Mixotrophic Mode of Nutrition.</title>
        <authorList>
            <person name="Burns J.A."/>
            <person name="Paasch A."/>
            <person name="Narechania A."/>
            <person name="Kim E."/>
        </authorList>
    </citation>
    <scope>NUCLEOTIDE SEQUENCE [LARGE SCALE GENOMIC DNA]</scope>
    <source>
        <strain evidence="3 4">PLY_AMNH</strain>
    </source>
</reference>
<evidence type="ECO:0000313" key="4">
    <source>
        <dbReference type="Proteomes" id="UP001190700"/>
    </source>
</evidence>
<sequence>MTAPKCAPESFAARCAYRVQLNSFSEAGSGCWWLVLPLANGKRMQMQMLTLVAPGLAQGAAFALAHAATASTSRTLAAAGTLLLLALLVALEARVLHQGLIVDKLWAQDPIAAKKLGLRHCWVPCQNLPRQTSNDENRSKAFRERWGFLFIQLRAPEGDSERVPRMTWAWAHLFHVPVRLACGVSSAMVLGAFVRSVPRCHRAHPHAHDYAQLTLLVAVTGLQVCWIWAVHPVEARARHLLLLTDACAQWLSMLCGLLMAFELRVAAYGLIGFQVLNAGVQMLRAIVVLVQLFRNALRSDGGQKMMQVLQQELEVFDQRGKSFLKRRSKILSFVSRNTDSVEDNCLLDKSGGQNRDVESRESVQHGSAGCSVPEQIHKRIGSNPIEKIDKIVINPLASFHRSAGPGKPPASPPAATQRLSSKLARVESNTPRDSESAASEPPSSEQTILTSIAAKKAMLGNIPLGPRPAAKPARTEVAATSEEATTKAVAPKLVLTAAATETAPPATAPAPVSRTTGRPKAPHMSPSIPPAGRKQSSALSASVEESTPDMLTNPSRAMPPKRRPPTRRKK</sequence>
<comment type="caution">
    <text evidence="3">The sequence shown here is derived from an EMBL/GenBank/DDBJ whole genome shotgun (WGS) entry which is preliminary data.</text>
</comment>
<feature type="transmembrane region" description="Helical" evidence="2">
    <location>
        <begin position="169"/>
        <end position="190"/>
    </location>
</feature>
<feature type="compositionally biased region" description="Low complexity" evidence="1">
    <location>
        <begin position="500"/>
        <end position="511"/>
    </location>
</feature>
<organism evidence="3 4">
    <name type="scientific">Cymbomonas tetramitiformis</name>
    <dbReference type="NCBI Taxonomy" id="36881"/>
    <lineage>
        <taxon>Eukaryota</taxon>
        <taxon>Viridiplantae</taxon>
        <taxon>Chlorophyta</taxon>
        <taxon>Pyramimonadophyceae</taxon>
        <taxon>Pyramimonadales</taxon>
        <taxon>Pyramimonadaceae</taxon>
        <taxon>Cymbomonas</taxon>
    </lineage>
</organism>
<keyword evidence="2" id="KW-1133">Transmembrane helix</keyword>
<protein>
    <submittedName>
        <fullName evidence="3">Uncharacterized protein</fullName>
    </submittedName>
</protein>
<feature type="region of interest" description="Disordered" evidence="1">
    <location>
        <begin position="345"/>
        <end position="375"/>
    </location>
</feature>
<feature type="transmembrane region" description="Helical" evidence="2">
    <location>
        <begin position="48"/>
        <end position="69"/>
    </location>
</feature>
<feature type="region of interest" description="Disordered" evidence="1">
    <location>
        <begin position="463"/>
        <end position="484"/>
    </location>
</feature>
<feature type="compositionally biased region" description="Polar residues" evidence="1">
    <location>
        <begin position="534"/>
        <end position="555"/>
    </location>
</feature>
<dbReference type="AlphaFoldDB" id="A0AAE0F7F4"/>
<accession>A0AAE0F7F4</accession>
<feature type="transmembrane region" description="Helical" evidence="2">
    <location>
        <begin position="267"/>
        <end position="290"/>
    </location>
</feature>
<feature type="region of interest" description="Disordered" evidence="1">
    <location>
        <begin position="500"/>
        <end position="570"/>
    </location>
</feature>
<evidence type="ECO:0000256" key="1">
    <source>
        <dbReference type="SAM" id="MobiDB-lite"/>
    </source>
</evidence>
<evidence type="ECO:0000313" key="3">
    <source>
        <dbReference type="EMBL" id="KAK3254182.1"/>
    </source>
</evidence>
<keyword evidence="2" id="KW-0812">Transmembrane</keyword>
<feature type="compositionally biased region" description="Low complexity" evidence="1">
    <location>
        <begin position="436"/>
        <end position="445"/>
    </location>
</feature>
<feature type="transmembrane region" description="Helical" evidence="2">
    <location>
        <begin position="75"/>
        <end position="96"/>
    </location>
</feature>
<keyword evidence="2" id="KW-0472">Membrane</keyword>
<feature type="compositionally biased region" description="Basic residues" evidence="1">
    <location>
        <begin position="559"/>
        <end position="570"/>
    </location>
</feature>
<feature type="transmembrane region" description="Helical" evidence="2">
    <location>
        <begin position="240"/>
        <end position="261"/>
    </location>
</feature>
<dbReference type="Proteomes" id="UP001190700">
    <property type="component" value="Unassembled WGS sequence"/>
</dbReference>
<name>A0AAE0F7F4_9CHLO</name>
<proteinExistence type="predicted"/>
<gene>
    <name evidence="3" type="ORF">CYMTET_36597</name>
</gene>
<evidence type="ECO:0000256" key="2">
    <source>
        <dbReference type="SAM" id="Phobius"/>
    </source>
</evidence>
<dbReference type="EMBL" id="LGRX02024020">
    <property type="protein sequence ID" value="KAK3254182.1"/>
    <property type="molecule type" value="Genomic_DNA"/>
</dbReference>